<accession>A0A6A5ZNQ7</accession>
<gene>
    <name evidence="2" type="ORF">BDV96DRAFT_565010</name>
</gene>
<keyword evidence="3" id="KW-1185">Reference proteome</keyword>
<feature type="compositionally biased region" description="Low complexity" evidence="1">
    <location>
        <begin position="213"/>
        <end position="240"/>
    </location>
</feature>
<feature type="compositionally biased region" description="Basic and acidic residues" evidence="1">
    <location>
        <begin position="247"/>
        <end position="260"/>
    </location>
</feature>
<feature type="compositionally biased region" description="Polar residues" evidence="1">
    <location>
        <begin position="324"/>
        <end position="358"/>
    </location>
</feature>
<evidence type="ECO:0000256" key="1">
    <source>
        <dbReference type="SAM" id="MobiDB-lite"/>
    </source>
</evidence>
<proteinExistence type="predicted"/>
<dbReference type="AlphaFoldDB" id="A0A6A5ZNQ7"/>
<feature type="compositionally biased region" description="Polar residues" evidence="1">
    <location>
        <begin position="11"/>
        <end position="22"/>
    </location>
</feature>
<feature type="compositionally biased region" description="Pro residues" evidence="1">
    <location>
        <begin position="91"/>
        <end position="103"/>
    </location>
</feature>
<feature type="compositionally biased region" description="Polar residues" evidence="1">
    <location>
        <begin position="292"/>
        <end position="310"/>
    </location>
</feature>
<feature type="compositionally biased region" description="Basic and acidic residues" evidence="1">
    <location>
        <begin position="367"/>
        <end position="407"/>
    </location>
</feature>
<evidence type="ECO:0000313" key="2">
    <source>
        <dbReference type="EMBL" id="KAF2120517.1"/>
    </source>
</evidence>
<dbReference type="Proteomes" id="UP000799770">
    <property type="component" value="Unassembled WGS sequence"/>
</dbReference>
<feature type="region of interest" description="Disordered" evidence="1">
    <location>
        <begin position="183"/>
        <end position="413"/>
    </location>
</feature>
<name>A0A6A5ZNQ7_9PLEO</name>
<feature type="region of interest" description="Disordered" evidence="1">
    <location>
        <begin position="1"/>
        <end position="105"/>
    </location>
</feature>
<reference evidence="2" key="1">
    <citation type="journal article" date="2020" name="Stud. Mycol.">
        <title>101 Dothideomycetes genomes: a test case for predicting lifestyles and emergence of pathogens.</title>
        <authorList>
            <person name="Haridas S."/>
            <person name="Albert R."/>
            <person name="Binder M."/>
            <person name="Bloem J."/>
            <person name="Labutti K."/>
            <person name="Salamov A."/>
            <person name="Andreopoulos B."/>
            <person name="Baker S."/>
            <person name="Barry K."/>
            <person name="Bills G."/>
            <person name="Bluhm B."/>
            <person name="Cannon C."/>
            <person name="Castanera R."/>
            <person name="Culley D."/>
            <person name="Daum C."/>
            <person name="Ezra D."/>
            <person name="Gonzalez J."/>
            <person name="Henrissat B."/>
            <person name="Kuo A."/>
            <person name="Liang C."/>
            <person name="Lipzen A."/>
            <person name="Lutzoni F."/>
            <person name="Magnuson J."/>
            <person name="Mondo S."/>
            <person name="Nolan M."/>
            <person name="Ohm R."/>
            <person name="Pangilinan J."/>
            <person name="Park H.-J."/>
            <person name="Ramirez L."/>
            <person name="Alfaro M."/>
            <person name="Sun H."/>
            <person name="Tritt A."/>
            <person name="Yoshinaga Y."/>
            <person name="Zwiers L.-H."/>
            <person name="Turgeon B."/>
            <person name="Goodwin S."/>
            <person name="Spatafora J."/>
            <person name="Crous P."/>
            <person name="Grigoriev I."/>
        </authorList>
    </citation>
    <scope>NUCLEOTIDE SEQUENCE</scope>
    <source>
        <strain evidence="2">CBS 627.86</strain>
    </source>
</reference>
<organism evidence="2 3">
    <name type="scientific">Lophiotrema nucula</name>
    <dbReference type="NCBI Taxonomy" id="690887"/>
    <lineage>
        <taxon>Eukaryota</taxon>
        <taxon>Fungi</taxon>
        <taxon>Dikarya</taxon>
        <taxon>Ascomycota</taxon>
        <taxon>Pezizomycotina</taxon>
        <taxon>Dothideomycetes</taxon>
        <taxon>Pleosporomycetidae</taxon>
        <taxon>Pleosporales</taxon>
        <taxon>Lophiotremataceae</taxon>
        <taxon>Lophiotrema</taxon>
    </lineage>
</organism>
<evidence type="ECO:0000313" key="3">
    <source>
        <dbReference type="Proteomes" id="UP000799770"/>
    </source>
</evidence>
<sequence>MPRQLPWLSKGGTTQTLKTTSKPVRRAEGDIDDEDFFANTPFASSRKGKERADRRLDEDGDDLPRLPSVPSPHNSRGRTVHRENNERVPSSSPPPQAEIPPPKIEYMRRGVSRLDLQDDEWMMVEDEFLQTAKLFTRHLHLAEYERLKKNIEEKKDEMQKEDPLRPVVEGAKPSWEGRLKLKAEAQEKRQKKTLKEVFAPQAHDEVERPLRFGSAAVASSFSRSSRAGSAASGRSNAKSSFMSLATRELHKITTGEKSDSDDLNAPRRPSHSKTFPPAIPSKDKFARPALPSRSQLSTSPTKLNNPSGRTTLDLYDEPLRTAKRSVSPTESFHTSLSTSKPSQASSNRSNMPSQTKKPSMNIWDEFDTPRRENPTLSKEVIERQAKRKAERDKEEEKERRKSVKLDDIPTFLF</sequence>
<dbReference type="OrthoDB" id="5374569at2759"/>
<dbReference type="EMBL" id="ML977313">
    <property type="protein sequence ID" value="KAF2120517.1"/>
    <property type="molecule type" value="Genomic_DNA"/>
</dbReference>
<protein>
    <submittedName>
        <fullName evidence="2">Uncharacterized protein</fullName>
    </submittedName>
</protein>